<proteinExistence type="predicted"/>
<sequence>MTSEKLDYDVVIIGAGISGICFAYRLQERHPDLTYCILESRKEIGGTWSFFKYPGLRSDSDLYTFGFPWRPWTETEPIAQGAAIVNYMKRTVAADGIDKHIKFEHRVSNLSWSSSSKTWTTRVNADGRESTIRSRLAIMATGYYDYEQGLHAHIPGIKDFSGEVVHPQFWPEDLSYKDKNVVIIGSGATAITLLPAMAKEAKHVTMLQRSPSYILSVPVHNKLENVIRAICPKTLASKIIRMKWIVWPTMFRTWCLWFPNAAKRHMRKATLAQVPPELVDSDFKPSYNPFEQRMCMCPDGDFYQCLREGKGSIKTGLIDTVTDKDIKLQSGEELHPDVIITATGLKLRLGGGIKVDVDGEDFQINEHYVWKGLMFDTLPNFFFSFGYFDNAWTLGVDTSAQLACRLIKQMQRDRVDVIIPTRSEEEKQTMKDKRFMPLTSTYVEKALSVLPKLGDRPQWCGRSTYLVEMFTVKFGDIRTGLRCVRN</sequence>
<dbReference type="GO" id="GO:0050660">
    <property type="term" value="F:flavin adenine dinucleotide binding"/>
    <property type="evidence" value="ECO:0007669"/>
    <property type="project" value="InterPro"/>
</dbReference>
<evidence type="ECO:0000313" key="6">
    <source>
        <dbReference type="EMBL" id="USW58593.1"/>
    </source>
</evidence>
<evidence type="ECO:0000313" key="7">
    <source>
        <dbReference type="Proteomes" id="UP001056384"/>
    </source>
</evidence>
<evidence type="ECO:0000256" key="4">
    <source>
        <dbReference type="ARBA" id="ARBA00023002"/>
    </source>
</evidence>
<keyword evidence="5" id="KW-0503">Monooxygenase</keyword>
<evidence type="ECO:0000256" key="3">
    <source>
        <dbReference type="ARBA" id="ARBA00022827"/>
    </source>
</evidence>
<dbReference type="GO" id="GO:0050661">
    <property type="term" value="F:NADP binding"/>
    <property type="evidence" value="ECO:0007669"/>
    <property type="project" value="InterPro"/>
</dbReference>
<keyword evidence="7" id="KW-1185">Reference proteome</keyword>
<dbReference type="InterPro" id="IPR036188">
    <property type="entry name" value="FAD/NAD-bd_sf"/>
</dbReference>
<dbReference type="PANTHER" id="PTHR43872">
    <property type="entry name" value="MONOOXYGENASE, PUTATIVE (AFU_ORTHOLOGUE AFUA_8G02570)-RELATED"/>
    <property type="match status" value="1"/>
</dbReference>
<evidence type="ECO:0000256" key="2">
    <source>
        <dbReference type="ARBA" id="ARBA00022630"/>
    </source>
</evidence>
<evidence type="ECO:0000256" key="5">
    <source>
        <dbReference type="ARBA" id="ARBA00023033"/>
    </source>
</evidence>
<dbReference type="EMBL" id="CP099428">
    <property type="protein sequence ID" value="USW58593.1"/>
    <property type="molecule type" value="Genomic_DNA"/>
</dbReference>
<dbReference type="PANTHER" id="PTHR43872:SF1">
    <property type="entry name" value="MONOOXYGENASE, PUTATIVE (AFU_ORTHOLOGUE AFUA_8G02570)-RELATED"/>
    <property type="match status" value="1"/>
</dbReference>
<dbReference type="Pfam" id="PF00743">
    <property type="entry name" value="FMO-like"/>
    <property type="match status" value="1"/>
</dbReference>
<dbReference type="InterPro" id="IPR051820">
    <property type="entry name" value="FAD-binding_MO"/>
</dbReference>
<keyword evidence="2" id="KW-0285">Flavoprotein</keyword>
<organism evidence="6 7">
    <name type="scientific">Septoria linicola</name>
    <dbReference type="NCBI Taxonomy" id="215465"/>
    <lineage>
        <taxon>Eukaryota</taxon>
        <taxon>Fungi</taxon>
        <taxon>Dikarya</taxon>
        <taxon>Ascomycota</taxon>
        <taxon>Pezizomycotina</taxon>
        <taxon>Dothideomycetes</taxon>
        <taxon>Dothideomycetidae</taxon>
        <taxon>Mycosphaerellales</taxon>
        <taxon>Mycosphaerellaceae</taxon>
        <taxon>Septoria</taxon>
    </lineage>
</organism>
<reference evidence="6" key="1">
    <citation type="submission" date="2022-06" db="EMBL/GenBank/DDBJ databases">
        <title>Complete genome sequences of two strains of the flax pathogen Septoria linicola.</title>
        <authorList>
            <person name="Lapalu N."/>
            <person name="Simon A."/>
            <person name="Demenou B."/>
            <person name="Paumier D."/>
            <person name="Guillot M.-P."/>
            <person name="Gout L."/>
            <person name="Valade R."/>
        </authorList>
    </citation>
    <scope>NUCLEOTIDE SEQUENCE</scope>
    <source>
        <strain evidence="6">SE15195</strain>
    </source>
</reference>
<dbReference type="Proteomes" id="UP001056384">
    <property type="component" value="Chromosome 11"/>
</dbReference>
<evidence type="ECO:0000256" key="1">
    <source>
        <dbReference type="ARBA" id="ARBA00001974"/>
    </source>
</evidence>
<gene>
    <name evidence="6" type="ORF">Slin15195_G119120</name>
</gene>
<keyword evidence="4" id="KW-0560">Oxidoreductase</keyword>
<dbReference type="Gene3D" id="3.50.50.60">
    <property type="entry name" value="FAD/NAD(P)-binding domain"/>
    <property type="match status" value="3"/>
</dbReference>
<protein>
    <submittedName>
        <fullName evidence="6">FAD/NAD(P)-binding domain superfamily</fullName>
    </submittedName>
</protein>
<comment type="cofactor">
    <cofactor evidence="1">
        <name>FAD</name>
        <dbReference type="ChEBI" id="CHEBI:57692"/>
    </cofactor>
</comment>
<name>A0A9Q9ERI1_9PEZI</name>
<dbReference type="InterPro" id="IPR020946">
    <property type="entry name" value="Flavin_mOase-like"/>
</dbReference>
<accession>A0A9Q9ERI1</accession>
<dbReference type="AlphaFoldDB" id="A0A9Q9ERI1"/>
<dbReference type="SUPFAM" id="SSF51905">
    <property type="entry name" value="FAD/NAD(P)-binding domain"/>
    <property type="match status" value="2"/>
</dbReference>
<keyword evidence="3" id="KW-0274">FAD</keyword>
<dbReference type="GO" id="GO:0004499">
    <property type="term" value="F:N,N-dimethylaniline monooxygenase activity"/>
    <property type="evidence" value="ECO:0007669"/>
    <property type="project" value="InterPro"/>
</dbReference>